<name>A0ABT2YKN7_9BURK</name>
<dbReference type="Proteomes" id="UP001209701">
    <property type="component" value="Unassembled WGS sequence"/>
</dbReference>
<evidence type="ECO:0000313" key="2">
    <source>
        <dbReference type="Proteomes" id="UP001209701"/>
    </source>
</evidence>
<accession>A0ABT2YKN7</accession>
<dbReference type="EMBL" id="JAJIRN010000010">
    <property type="protein sequence ID" value="MCV2370618.1"/>
    <property type="molecule type" value="Genomic_DNA"/>
</dbReference>
<dbReference type="Pfam" id="PF07277">
    <property type="entry name" value="SapC"/>
    <property type="match status" value="1"/>
</dbReference>
<protein>
    <submittedName>
        <fullName evidence="1">SapC family protein</fullName>
    </submittedName>
</protein>
<comment type="caution">
    <text evidence="1">The sequence shown here is derived from an EMBL/GenBank/DDBJ whole genome shotgun (WGS) entry which is preliminary data.</text>
</comment>
<evidence type="ECO:0000313" key="1">
    <source>
        <dbReference type="EMBL" id="MCV2370618.1"/>
    </source>
</evidence>
<dbReference type="RefSeq" id="WP_263573209.1">
    <property type="nucleotide sequence ID" value="NZ_JAJIRN010000010.1"/>
</dbReference>
<dbReference type="InterPro" id="IPR010836">
    <property type="entry name" value="SapC"/>
</dbReference>
<sequence>MTKPTLLDNVTHRDLRVRHERSAALGDARQTVLAMPAEFRELQAHFPIVFQKVDGDSGFQPVVLLGLEPEQNLFLKDGIWDAPVVPMALQREPFLIGRSGDELKLHIDMDSPRIVKPEEGELGLAVFMPHGGHSEYLDHVVNLLEHLHAQAQRLPGFIAALTALQLLEPFVFDVELNDGSQGRLSGLHTIHEERLAALPGTALEGLQREGYLLPIYMQIASMANLAGLVERQQRRLQGA</sequence>
<reference evidence="1 2" key="1">
    <citation type="submission" date="2021-11" db="EMBL/GenBank/DDBJ databases">
        <authorList>
            <person name="Liang Q."/>
            <person name="Mou H."/>
            <person name="Liu Z."/>
        </authorList>
    </citation>
    <scope>NUCLEOTIDE SEQUENCE [LARGE SCALE GENOMIC DNA]</scope>
    <source>
        <strain evidence="1 2">CHU3</strain>
    </source>
</reference>
<gene>
    <name evidence="1" type="ORF">LNV07_21245</name>
</gene>
<organism evidence="1 2">
    <name type="scientific">Roseateles oligotrophus</name>
    <dbReference type="NCBI Taxonomy" id="1769250"/>
    <lineage>
        <taxon>Bacteria</taxon>
        <taxon>Pseudomonadati</taxon>
        <taxon>Pseudomonadota</taxon>
        <taxon>Betaproteobacteria</taxon>
        <taxon>Burkholderiales</taxon>
        <taxon>Sphaerotilaceae</taxon>
        <taxon>Roseateles</taxon>
    </lineage>
</organism>
<proteinExistence type="predicted"/>
<keyword evidence="2" id="KW-1185">Reference proteome</keyword>